<feature type="region of interest" description="Disordered" evidence="2">
    <location>
        <begin position="1"/>
        <end position="82"/>
    </location>
</feature>
<feature type="transmembrane region" description="Helical" evidence="3">
    <location>
        <begin position="184"/>
        <end position="205"/>
    </location>
</feature>
<dbReference type="PANTHER" id="PTHR42910:SF1">
    <property type="entry name" value="MAJOR FACILITATOR SUPERFAMILY (MFS) PROFILE DOMAIN-CONTAINING PROTEIN"/>
    <property type="match status" value="1"/>
</dbReference>
<dbReference type="SUPFAM" id="SSF103473">
    <property type="entry name" value="MFS general substrate transporter"/>
    <property type="match status" value="1"/>
</dbReference>
<dbReference type="OrthoDB" id="2105912at2759"/>
<dbReference type="Proteomes" id="UP000094819">
    <property type="component" value="Unassembled WGS sequence"/>
</dbReference>
<dbReference type="Pfam" id="PF07690">
    <property type="entry name" value="MFS_1"/>
    <property type="match status" value="1"/>
</dbReference>
<organism evidence="5 6">
    <name type="scientific">Cryptococcus wingfieldii CBS 7118</name>
    <dbReference type="NCBI Taxonomy" id="1295528"/>
    <lineage>
        <taxon>Eukaryota</taxon>
        <taxon>Fungi</taxon>
        <taxon>Dikarya</taxon>
        <taxon>Basidiomycota</taxon>
        <taxon>Agaricomycotina</taxon>
        <taxon>Tremellomycetes</taxon>
        <taxon>Tremellales</taxon>
        <taxon>Cryptococcaceae</taxon>
        <taxon>Cryptococcus</taxon>
    </lineage>
</organism>
<feature type="transmembrane region" description="Helical" evidence="3">
    <location>
        <begin position="279"/>
        <end position="297"/>
    </location>
</feature>
<evidence type="ECO:0000259" key="4">
    <source>
        <dbReference type="PROSITE" id="PS50850"/>
    </source>
</evidence>
<evidence type="ECO:0000256" key="1">
    <source>
        <dbReference type="ARBA" id="ARBA00004141"/>
    </source>
</evidence>
<dbReference type="InterPro" id="IPR020846">
    <property type="entry name" value="MFS_dom"/>
</dbReference>
<feature type="transmembrane region" description="Helical" evidence="3">
    <location>
        <begin position="97"/>
        <end position="114"/>
    </location>
</feature>
<keyword evidence="3" id="KW-0812">Transmembrane</keyword>
<feature type="transmembrane region" description="Helical" evidence="3">
    <location>
        <begin position="339"/>
        <end position="357"/>
    </location>
</feature>
<comment type="caution">
    <text evidence="5">The sequence shown here is derived from an EMBL/GenBank/DDBJ whole genome shotgun (WGS) entry which is preliminary data.</text>
</comment>
<evidence type="ECO:0000256" key="3">
    <source>
        <dbReference type="SAM" id="Phobius"/>
    </source>
</evidence>
<dbReference type="GO" id="GO:0016020">
    <property type="term" value="C:membrane"/>
    <property type="evidence" value="ECO:0007669"/>
    <property type="project" value="UniProtKB-SubCell"/>
</dbReference>
<feature type="transmembrane region" description="Helical" evidence="3">
    <location>
        <begin position="134"/>
        <end position="153"/>
    </location>
</feature>
<dbReference type="GO" id="GO:0022857">
    <property type="term" value="F:transmembrane transporter activity"/>
    <property type="evidence" value="ECO:0007669"/>
    <property type="project" value="InterPro"/>
</dbReference>
<accession>A0A1E3JCG1</accession>
<feature type="transmembrane region" description="Helical" evidence="3">
    <location>
        <begin position="309"/>
        <end position="327"/>
    </location>
</feature>
<feature type="domain" description="Major facilitator superfamily (MFS) profile" evidence="4">
    <location>
        <begin position="95"/>
        <end position="489"/>
    </location>
</feature>
<dbReference type="PANTHER" id="PTHR42910">
    <property type="entry name" value="TRANSPORTER SCO4007-RELATED"/>
    <property type="match status" value="1"/>
</dbReference>
<keyword evidence="6" id="KW-1185">Reference proteome</keyword>
<feature type="transmembrane region" description="Helical" evidence="3">
    <location>
        <begin position="217"/>
        <end position="235"/>
    </location>
</feature>
<feature type="compositionally biased region" description="Polar residues" evidence="2">
    <location>
        <begin position="43"/>
        <end position="54"/>
    </location>
</feature>
<dbReference type="InterPro" id="IPR036259">
    <property type="entry name" value="MFS_trans_sf"/>
</dbReference>
<dbReference type="PROSITE" id="PS50850">
    <property type="entry name" value="MFS"/>
    <property type="match status" value="1"/>
</dbReference>
<protein>
    <submittedName>
        <fullName evidence="5">Membrane protein</fullName>
    </submittedName>
</protein>
<dbReference type="Gene3D" id="1.20.1250.20">
    <property type="entry name" value="MFS general substrate transporter like domains"/>
    <property type="match status" value="1"/>
</dbReference>
<proteinExistence type="predicted"/>
<keyword evidence="3" id="KW-1133">Transmembrane helix</keyword>
<dbReference type="CDD" id="cd17324">
    <property type="entry name" value="MFS_NepI_like"/>
    <property type="match status" value="1"/>
</dbReference>
<dbReference type="AlphaFoldDB" id="A0A1E3JCG1"/>
<feature type="transmembrane region" description="Helical" evidence="3">
    <location>
        <begin position="247"/>
        <end position="267"/>
    </location>
</feature>
<sequence>MVADPSQTIELQKSGSLHKESSIRSANLSAAHPAIPREGSQVHDATSSAPSGPISTAREHPPMRKRDFGFLPIPQSRRHDPSKAVPGEFPFTWKMNALFASAATIAVMNLYYIQPMLVAIADDLGVSHDAVSKVPILAQGGYGCGILFISPLGDLVRRRQLVLILMLLTTCLTIGLALSKNVAMLSGLSFVVGFFTITPQVVIPWTADLAPAEKRATAMSVTLSGLITGLVMGRMLAGVICVADWRYVYWMAVGLQGLMSIVLWLGLPDTPDKKIGLTYPEVLWSMAKIWTTLTFLLSDPPYQYNSLQIGLLGLLGLIGAILAPFWGRLVDRVHPWSTQFLGIITNLISMIIALAAAQKSIGAVCVAIVLYDVGQQANQVSNGYRVAGIDPAARARLNGCNLLALFAGQTSGTAIMTKVYNSHGWHPTAGTAIAFIGVGIIGMLARGPHEAGWIGWSGGWDVREKQQMSDKSANAVTEKLRVKKKDQMV</sequence>
<feature type="transmembrane region" description="Helical" evidence="3">
    <location>
        <begin position="160"/>
        <end position="178"/>
    </location>
</feature>
<evidence type="ECO:0000313" key="6">
    <source>
        <dbReference type="Proteomes" id="UP000094819"/>
    </source>
</evidence>
<reference evidence="5 6" key="1">
    <citation type="submission" date="2016-06" db="EMBL/GenBank/DDBJ databases">
        <title>Evolution of pathogenesis and genome organization in the Tremellales.</title>
        <authorList>
            <person name="Cuomo C."/>
            <person name="Litvintseva A."/>
            <person name="Heitman J."/>
            <person name="Chen Y."/>
            <person name="Sun S."/>
            <person name="Springer D."/>
            <person name="Dromer F."/>
            <person name="Young S."/>
            <person name="Zeng Q."/>
            <person name="Chapman S."/>
            <person name="Gujja S."/>
            <person name="Saif S."/>
            <person name="Birren B."/>
        </authorList>
    </citation>
    <scope>NUCLEOTIDE SEQUENCE [LARGE SCALE GENOMIC DNA]</scope>
    <source>
        <strain evidence="5 6">CBS 7118</strain>
    </source>
</reference>
<feature type="compositionally biased region" description="Polar residues" evidence="2">
    <location>
        <begin position="1"/>
        <end position="15"/>
    </location>
</feature>
<evidence type="ECO:0000256" key="2">
    <source>
        <dbReference type="SAM" id="MobiDB-lite"/>
    </source>
</evidence>
<gene>
    <name evidence="5" type="ORF">L198_03768</name>
</gene>
<keyword evidence="3" id="KW-0472">Membrane</keyword>
<feature type="compositionally biased region" description="Basic and acidic residues" evidence="2">
    <location>
        <begin position="57"/>
        <end position="68"/>
    </location>
</feature>
<dbReference type="GeneID" id="30192981"/>
<dbReference type="EMBL" id="AWGH01000009">
    <property type="protein sequence ID" value="ODN98522.1"/>
    <property type="molecule type" value="Genomic_DNA"/>
</dbReference>
<comment type="subcellular location">
    <subcellularLocation>
        <location evidence="1">Membrane</location>
        <topology evidence="1">Multi-pass membrane protein</topology>
    </subcellularLocation>
</comment>
<evidence type="ECO:0000313" key="5">
    <source>
        <dbReference type="EMBL" id="ODN98522.1"/>
    </source>
</evidence>
<name>A0A1E3JCG1_9TREE</name>
<dbReference type="RefSeq" id="XP_019032384.1">
    <property type="nucleotide sequence ID" value="XM_019175894.1"/>
</dbReference>
<dbReference type="InterPro" id="IPR011701">
    <property type="entry name" value="MFS"/>
</dbReference>